<feature type="coiled-coil region" evidence="5">
    <location>
        <begin position="421"/>
        <end position="448"/>
    </location>
</feature>
<proteinExistence type="inferred from homology"/>
<gene>
    <name evidence="8" type="primary">fliD</name>
    <name evidence="8" type="ORF">HIR71_12505</name>
</gene>
<evidence type="ECO:0000313" key="8">
    <source>
        <dbReference type="EMBL" id="NMR21030.1"/>
    </source>
</evidence>
<dbReference type="InterPro" id="IPR003481">
    <property type="entry name" value="FliD_N"/>
</dbReference>
<dbReference type="Proteomes" id="UP000562124">
    <property type="component" value="Unassembled WGS sequence"/>
</dbReference>
<keyword evidence="9" id="KW-1185">Reference proteome</keyword>
<comment type="similarity">
    <text evidence="1 5">Belongs to the FliD family.</text>
</comment>
<keyword evidence="3 5" id="KW-0175">Coiled coil</keyword>
<keyword evidence="8" id="KW-0282">Flagellum</keyword>
<reference evidence="8 9" key="1">
    <citation type="submission" date="2020-04" db="EMBL/GenBank/DDBJ databases">
        <title>Sequencing and Assembly of C. fimi.</title>
        <authorList>
            <person name="Ramsey A.R."/>
        </authorList>
    </citation>
    <scope>NUCLEOTIDE SEQUENCE [LARGE SCALE GENOMIC DNA]</scope>
    <source>
        <strain evidence="8 9">SB</strain>
    </source>
</reference>
<keyword evidence="8" id="KW-0966">Cell projection</keyword>
<evidence type="ECO:0000256" key="1">
    <source>
        <dbReference type="ARBA" id="ARBA00009764"/>
    </source>
</evidence>
<evidence type="ECO:0000313" key="9">
    <source>
        <dbReference type="Proteomes" id="UP000562124"/>
    </source>
</evidence>
<name>A0A7Y0QI70_CELFI</name>
<comment type="subunit">
    <text evidence="2 5">Homopentamer.</text>
</comment>
<comment type="subcellular location">
    <subcellularLocation>
        <location evidence="5">Secreted</location>
    </subcellularLocation>
    <subcellularLocation>
        <location evidence="5">Bacterial flagellum</location>
    </subcellularLocation>
</comment>
<evidence type="ECO:0000259" key="6">
    <source>
        <dbReference type="Pfam" id="PF02465"/>
    </source>
</evidence>
<dbReference type="GO" id="GO:0007155">
    <property type="term" value="P:cell adhesion"/>
    <property type="evidence" value="ECO:0007669"/>
    <property type="project" value="InterPro"/>
</dbReference>
<organism evidence="8 9">
    <name type="scientific">Cellulomonas fimi</name>
    <dbReference type="NCBI Taxonomy" id="1708"/>
    <lineage>
        <taxon>Bacteria</taxon>
        <taxon>Bacillati</taxon>
        <taxon>Actinomycetota</taxon>
        <taxon>Actinomycetes</taxon>
        <taxon>Micrococcales</taxon>
        <taxon>Cellulomonadaceae</taxon>
        <taxon>Cellulomonas</taxon>
    </lineage>
</organism>
<dbReference type="PANTHER" id="PTHR30288:SF0">
    <property type="entry name" value="FLAGELLAR HOOK-ASSOCIATED PROTEIN 2"/>
    <property type="match status" value="1"/>
</dbReference>
<comment type="caution">
    <text evidence="8">The sequence shown here is derived from an EMBL/GenBank/DDBJ whole genome shotgun (WGS) entry which is preliminary data.</text>
</comment>
<dbReference type="GO" id="GO:0005576">
    <property type="term" value="C:extracellular region"/>
    <property type="evidence" value="ECO:0007669"/>
    <property type="project" value="UniProtKB-SubCell"/>
</dbReference>
<evidence type="ECO:0000259" key="7">
    <source>
        <dbReference type="Pfam" id="PF07195"/>
    </source>
</evidence>
<dbReference type="GO" id="GO:0009424">
    <property type="term" value="C:bacterial-type flagellum hook"/>
    <property type="evidence" value="ECO:0007669"/>
    <property type="project" value="UniProtKB-UniRule"/>
</dbReference>
<keyword evidence="8" id="KW-0969">Cilium</keyword>
<dbReference type="EMBL" id="JABCJJ010000022">
    <property type="protein sequence ID" value="NMR21030.1"/>
    <property type="molecule type" value="Genomic_DNA"/>
</dbReference>
<evidence type="ECO:0000256" key="5">
    <source>
        <dbReference type="RuleBase" id="RU362066"/>
    </source>
</evidence>
<feature type="domain" description="Flagellar hook-associated protein 2 C-terminal" evidence="7">
    <location>
        <begin position="221"/>
        <end position="446"/>
    </location>
</feature>
<dbReference type="Pfam" id="PF07195">
    <property type="entry name" value="FliD_C"/>
    <property type="match status" value="1"/>
</dbReference>
<dbReference type="RefSeq" id="WP_169325409.1">
    <property type="nucleotide sequence ID" value="NZ_JABCJJ010000022.1"/>
</dbReference>
<evidence type="ECO:0000256" key="4">
    <source>
        <dbReference type="ARBA" id="ARBA00023143"/>
    </source>
</evidence>
<dbReference type="AlphaFoldDB" id="A0A7Y0QI70"/>
<dbReference type="GO" id="GO:0071973">
    <property type="term" value="P:bacterial-type flagellum-dependent cell motility"/>
    <property type="evidence" value="ECO:0007669"/>
    <property type="project" value="TreeGrafter"/>
</dbReference>
<dbReference type="InterPro" id="IPR010809">
    <property type="entry name" value="FliD_C"/>
</dbReference>
<dbReference type="GO" id="GO:0009421">
    <property type="term" value="C:bacterial-type flagellum filament cap"/>
    <property type="evidence" value="ECO:0007669"/>
    <property type="project" value="InterPro"/>
</dbReference>
<dbReference type="PANTHER" id="PTHR30288">
    <property type="entry name" value="FLAGELLAR CAP/ASSEMBLY PROTEIN FLID"/>
    <property type="match status" value="1"/>
</dbReference>
<keyword evidence="4 5" id="KW-0975">Bacterial flagellum</keyword>
<accession>A0A7Y0QI70</accession>
<dbReference type="Pfam" id="PF02465">
    <property type="entry name" value="FliD_N"/>
    <property type="match status" value="1"/>
</dbReference>
<evidence type="ECO:0000256" key="3">
    <source>
        <dbReference type="ARBA" id="ARBA00023054"/>
    </source>
</evidence>
<dbReference type="InterPro" id="IPR040026">
    <property type="entry name" value="FliD"/>
</dbReference>
<comment type="function">
    <text evidence="5">Required for morphogenesis and for the elongation of the flagellar filament by facilitating polymerization of the flagellin monomers at the tip of growing filament. Forms a capping structure, which prevents flagellin subunits (transported through the central channel of the flagellum) from leaking out without polymerization at the distal end.</text>
</comment>
<feature type="domain" description="Flagellar hook-associated protein 2 N-terminal" evidence="6">
    <location>
        <begin position="11"/>
        <end position="106"/>
    </location>
</feature>
<protein>
    <recommendedName>
        <fullName evidence="5">Flagellar hook-associated protein 2</fullName>
        <shortName evidence="5">HAP2</shortName>
    </recommendedName>
    <alternativeName>
        <fullName evidence="5">Flagellar cap protein</fullName>
    </alternativeName>
</protein>
<keyword evidence="5" id="KW-0964">Secreted</keyword>
<sequence length="464" mass="46981">MAVMGIDGLASGLDTTGLINSLMKVEAMPQTLLKAKVTTTQSYISALQSLNTKVSSLAEAAKTAATPAKWDAVTANSSAKTVTATTSAGAQASSLSFTVDALATGQTSVSAAVTDLAGFFGPGTVPGSVTLVSGSGPDATLTAVDLDGVTDLAGFARAVNEADAGITATVVKVSDTQSRLQLTSKATGEPAAFDVYRDTVTADTLATGTKVVDRAAAITSAANARITLWKGTAAEQSVTSATNTFSGVLTGVDLTVTAKEADPVTLTIARDDAAVKKLASGLVGALGVVLSEVRSRTATTTTTSEDGRTVISGGVLSGDSATRALQQSVLNAASYPVDGVSPSEVGIVLGRDGTVTFDEAKFSAAMAADPAKVQGVVVGLAARVETAAKTVSDPIDGTLSLQIKNQESFSKSLSEQVSDWERRLEQRREGLQRTYAALEVTLSGLNSQSNWLAGQLAGLSSSSA</sequence>
<evidence type="ECO:0000256" key="2">
    <source>
        <dbReference type="ARBA" id="ARBA00011255"/>
    </source>
</evidence>